<keyword evidence="2" id="KW-0963">Cytoplasm</keyword>
<dbReference type="EMBL" id="JAASQL010000004">
    <property type="protein sequence ID" value="NIJ46004.1"/>
    <property type="molecule type" value="Genomic_DNA"/>
</dbReference>
<evidence type="ECO:0000256" key="1">
    <source>
        <dbReference type="ARBA" id="ARBA00010574"/>
    </source>
</evidence>
<dbReference type="RefSeq" id="WP_167189230.1">
    <property type="nucleotide sequence ID" value="NZ_JAASQL010000004.1"/>
</dbReference>
<accession>A0ABX0UB02</accession>
<reference evidence="3 4" key="1">
    <citation type="submission" date="2020-03" db="EMBL/GenBank/DDBJ databases">
        <title>Genomic Encyclopedia of Type Strains, Phase IV (KMG-IV): sequencing the most valuable type-strain genomes for metagenomic binning, comparative biology and taxonomic classification.</title>
        <authorList>
            <person name="Goeker M."/>
        </authorList>
    </citation>
    <scope>NUCLEOTIDE SEQUENCE [LARGE SCALE GENOMIC DNA]</scope>
    <source>
        <strain evidence="3 4">DSM 101599</strain>
    </source>
</reference>
<keyword evidence="2" id="KW-0810">Translation regulation</keyword>
<keyword evidence="2" id="KW-0678">Repressor</keyword>
<dbReference type="Proteomes" id="UP000745859">
    <property type="component" value="Unassembled WGS sequence"/>
</dbReference>
<evidence type="ECO:0000313" key="3">
    <source>
        <dbReference type="EMBL" id="NIJ46004.1"/>
    </source>
</evidence>
<comment type="similarity">
    <text evidence="1 2">Belongs to the Iojap/RsfS family.</text>
</comment>
<gene>
    <name evidence="2" type="primary">rsfS</name>
    <name evidence="3" type="ORF">FHR24_002482</name>
</gene>
<evidence type="ECO:0000313" key="4">
    <source>
        <dbReference type="Proteomes" id="UP000745859"/>
    </source>
</evidence>
<name>A0ABX0UB02_9FLAO</name>
<evidence type="ECO:0000256" key="2">
    <source>
        <dbReference type="HAMAP-Rule" id="MF_01477"/>
    </source>
</evidence>
<comment type="subcellular location">
    <subcellularLocation>
        <location evidence="2">Cytoplasm</location>
    </subcellularLocation>
</comment>
<sequence length="123" mass="13787">MSKKHVSTDQLISTVIKAIDELKGQDIQLIDLREIDNTICDYFVVCTGTSNTHVSAISGSIQKIVGKEAQEKPFHVEGESQANWVLMDYVHVIVHVFQKPVRELYDIEGLWGDAKITKISSES</sequence>
<dbReference type="InterPro" id="IPR004394">
    <property type="entry name" value="Iojap/RsfS/C7orf30"/>
</dbReference>
<comment type="function">
    <text evidence="2">Functions as a ribosomal silencing factor. Interacts with ribosomal protein uL14 (rplN), blocking formation of intersubunit bridge B8. Prevents association of the 30S and 50S ribosomal subunits and the formation of functional ribosomes, thus repressing translation.</text>
</comment>
<organism evidence="3 4">
    <name type="scientific">Wenyingzhuangia heitensis</name>
    <dbReference type="NCBI Taxonomy" id="1487859"/>
    <lineage>
        <taxon>Bacteria</taxon>
        <taxon>Pseudomonadati</taxon>
        <taxon>Bacteroidota</taxon>
        <taxon>Flavobacteriia</taxon>
        <taxon>Flavobacteriales</taxon>
        <taxon>Flavobacteriaceae</taxon>
        <taxon>Wenyingzhuangia</taxon>
    </lineage>
</organism>
<dbReference type="SUPFAM" id="SSF81301">
    <property type="entry name" value="Nucleotidyltransferase"/>
    <property type="match status" value="1"/>
</dbReference>
<protein>
    <recommendedName>
        <fullName evidence="2">Ribosomal silencing factor RsfS</fullName>
    </recommendedName>
</protein>
<dbReference type="Gene3D" id="3.30.460.10">
    <property type="entry name" value="Beta Polymerase, domain 2"/>
    <property type="match status" value="1"/>
</dbReference>
<proteinExistence type="inferred from homology"/>
<dbReference type="PANTHER" id="PTHR21043">
    <property type="entry name" value="IOJAP SUPERFAMILY ORTHOLOG"/>
    <property type="match status" value="1"/>
</dbReference>
<comment type="subunit">
    <text evidence="2">Interacts with ribosomal protein uL14 (rplN).</text>
</comment>
<keyword evidence="4" id="KW-1185">Reference proteome</keyword>
<dbReference type="InterPro" id="IPR043519">
    <property type="entry name" value="NT_sf"/>
</dbReference>
<dbReference type="Pfam" id="PF02410">
    <property type="entry name" value="RsfS"/>
    <property type="match status" value="1"/>
</dbReference>
<dbReference type="NCBIfam" id="TIGR00090">
    <property type="entry name" value="rsfS_iojap_ybeB"/>
    <property type="match status" value="1"/>
</dbReference>
<comment type="caution">
    <text evidence="3">The sequence shown here is derived from an EMBL/GenBank/DDBJ whole genome shotgun (WGS) entry which is preliminary data.</text>
</comment>
<dbReference type="HAMAP" id="MF_01477">
    <property type="entry name" value="Iojap_RsfS"/>
    <property type="match status" value="1"/>
</dbReference>
<dbReference type="PANTHER" id="PTHR21043:SF0">
    <property type="entry name" value="MITOCHONDRIAL ASSEMBLY OF RIBOSOMAL LARGE SUBUNIT PROTEIN 1"/>
    <property type="match status" value="1"/>
</dbReference>